<accession>A0A9P6RFK8</accession>
<name>A0A9P6RFK8_9FUNG</name>
<proteinExistence type="predicted"/>
<dbReference type="EMBL" id="JAAAIP010000368">
    <property type="protein sequence ID" value="KAG0318507.1"/>
    <property type="molecule type" value="Genomic_DNA"/>
</dbReference>
<keyword evidence="2" id="KW-1185">Reference proteome</keyword>
<dbReference type="Proteomes" id="UP000738325">
    <property type="component" value="Unassembled WGS sequence"/>
</dbReference>
<dbReference type="OrthoDB" id="2412175at2759"/>
<evidence type="ECO:0000313" key="2">
    <source>
        <dbReference type="Proteomes" id="UP000738325"/>
    </source>
</evidence>
<protein>
    <submittedName>
        <fullName evidence="1">Uncharacterized protein</fullName>
    </submittedName>
</protein>
<evidence type="ECO:0000313" key="1">
    <source>
        <dbReference type="EMBL" id="KAG0318507.1"/>
    </source>
</evidence>
<gene>
    <name evidence="1" type="ORF">BGZ99_005637</name>
</gene>
<dbReference type="AlphaFoldDB" id="A0A9P6RFK8"/>
<reference evidence="1" key="1">
    <citation type="journal article" date="2020" name="Fungal Divers.">
        <title>Resolving the Mortierellaceae phylogeny through synthesis of multi-gene phylogenetics and phylogenomics.</title>
        <authorList>
            <person name="Vandepol N."/>
            <person name="Liber J."/>
            <person name="Desiro A."/>
            <person name="Na H."/>
            <person name="Kennedy M."/>
            <person name="Barry K."/>
            <person name="Grigoriev I.V."/>
            <person name="Miller A.N."/>
            <person name="O'Donnell K."/>
            <person name="Stajich J.E."/>
            <person name="Bonito G."/>
        </authorList>
    </citation>
    <scope>NUCLEOTIDE SEQUENCE</scope>
    <source>
        <strain evidence="1">REB-010B</strain>
    </source>
</reference>
<organism evidence="1 2">
    <name type="scientific">Dissophora globulifera</name>
    <dbReference type="NCBI Taxonomy" id="979702"/>
    <lineage>
        <taxon>Eukaryota</taxon>
        <taxon>Fungi</taxon>
        <taxon>Fungi incertae sedis</taxon>
        <taxon>Mucoromycota</taxon>
        <taxon>Mortierellomycotina</taxon>
        <taxon>Mortierellomycetes</taxon>
        <taxon>Mortierellales</taxon>
        <taxon>Mortierellaceae</taxon>
        <taxon>Dissophora</taxon>
    </lineage>
</organism>
<comment type="caution">
    <text evidence="1">The sequence shown here is derived from an EMBL/GenBank/DDBJ whole genome shotgun (WGS) entry which is preliminary data.</text>
</comment>
<sequence>MPDAPSSGRQRLKHCAQLIEHHLSDLQLIFDKDLLGLLGAEATDYIDLTYLQDVVPALADLTLAQLRRAIKYDAKDALELHPELDKVRRCNPFLEAEAVDRMLFVDDIDISGHEDDPEVIFQQLLLPHPNLATASSGQSDTQSYSPEAGHASTLECEAINQRTIIRPYGYSPTRFFQGFCYVEFASKELSIQMSGKILARNNSVRVMPM</sequence>